<accession>A0A128F2M6</accession>
<sequence length="87" mass="9915">MPDLNAHSLYHKAYCPFCLKVRAALKMMNLDVALVDAGADREAYQELVSKGGRGMVPCLRIEHENGAVEWMYESDDIIEYFEENFAN</sequence>
<dbReference type="InterPro" id="IPR036249">
    <property type="entry name" value="Thioredoxin-like_sf"/>
</dbReference>
<dbReference type="AlphaFoldDB" id="A0A128F2M6"/>
<dbReference type="Pfam" id="PF13417">
    <property type="entry name" value="GST_N_3"/>
    <property type="match status" value="1"/>
</dbReference>
<protein>
    <submittedName>
        <fullName evidence="2">Glutaredoxin 2</fullName>
    </submittedName>
</protein>
<dbReference type="Gene3D" id="3.40.30.10">
    <property type="entry name" value="Glutaredoxin"/>
    <property type="match status" value="1"/>
</dbReference>
<proteinExistence type="predicted"/>
<dbReference type="SUPFAM" id="SSF52833">
    <property type="entry name" value="Thioredoxin-like"/>
    <property type="match status" value="1"/>
</dbReference>
<name>A0A128F2M6_9GAMM</name>
<dbReference type="RefSeq" id="WP_062707257.1">
    <property type="nucleotide sequence ID" value="NZ_CAWRCI010000010.1"/>
</dbReference>
<dbReference type="PROSITE" id="PS00195">
    <property type="entry name" value="GLUTAREDOXIN_1"/>
    <property type="match status" value="1"/>
</dbReference>
<evidence type="ECO:0000259" key="1">
    <source>
        <dbReference type="Pfam" id="PF13417"/>
    </source>
</evidence>
<gene>
    <name evidence="2" type="ORF">GMA8713_01462</name>
</gene>
<organism evidence="2 3">
    <name type="scientific">Grimontia marina</name>
    <dbReference type="NCBI Taxonomy" id="646534"/>
    <lineage>
        <taxon>Bacteria</taxon>
        <taxon>Pseudomonadati</taxon>
        <taxon>Pseudomonadota</taxon>
        <taxon>Gammaproteobacteria</taxon>
        <taxon>Vibrionales</taxon>
        <taxon>Vibrionaceae</taxon>
        <taxon>Grimontia</taxon>
    </lineage>
</organism>
<dbReference type="PROSITE" id="PS51354">
    <property type="entry name" value="GLUTAREDOXIN_2"/>
    <property type="match status" value="1"/>
</dbReference>
<reference evidence="3" key="1">
    <citation type="submission" date="2016-02" db="EMBL/GenBank/DDBJ databases">
        <authorList>
            <person name="Rodrigo-Torres Lidia"/>
            <person name="Arahal R.David."/>
        </authorList>
    </citation>
    <scope>NUCLEOTIDE SEQUENCE [LARGE SCALE GENOMIC DNA]</scope>
    <source>
        <strain evidence="3">CECT 8713</strain>
    </source>
</reference>
<keyword evidence="3" id="KW-1185">Reference proteome</keyword>
<dbReference type="EMBL" id="FIZY01000010">
    <property type="protein sequence ID" value="CZF80531.1"/>
    <property type="molecule type" value="Genomic_DNA"/>
</dbReference>
<feature type="domain" description="GST N-terminal" evidence="1">
    <location>
        <begin position="9"/>
        <end position="86"/>
    </location>
</feature>
<dbReference type="CDD" id="cd00570">
    <property type="entry name" value="GST_N_family"/>
    <property type="match status" value="1"/>
</dbReference>
<evidence type="ECO:0000313" key="3">
    <source>
        <dbReference type="Proteomes" id="UP000073601"/>
    </source>
</evidence>
<dbReference type="OrthoDB" id="9793736at2"/>
<dbReference type="InterPro" id="IPR004045">
    <property type="entry name" value="Glutathione_S-Trfase_N"/>
</dbReference>
<dbReference type="Proteomes" id="UP000073601">
    <property type="component" value="Unassembled WGS sequence"/>
</dbReference>
<dbReference type="InterPro" id="IPR011767">
    <property type="entry name" value="GLR_AS"/>
</dbReference>
<evidence type="ECO:0000313" key="2">
    <source>
        <dbReference type="EMBL" id="CZF80531.1"/>
    </source>
</evidence>